<comment type="caution">
    <text evidence="8">The sequence shown here is derived from an EMBL/GenBank/DDBJ whole genome shotgun (WGS) entry which is preliminary data.</text>
</comment>
<dbReference type="Pfam" id="PF17753">
    <property type="entry name" value="Ig_mannosidase"/>
    <property type="match status" value="1"/>
</dbReference>
<gene>
    <name evidence="8" type="ORF">DWX41_08835</name>
</gene>
<dbReference type="PANTHER" id="PTHR43730">
    <property type="entry name" value="BETA-MANNOSIDASE"/>
    <property type="match status" value="1"/>
</dbReference>
<evidence type="ECO:0000256" key="2">
    <source>
        <dbReference type="ARBA" id="ARBA00012754"/>
    </source>
</evidence>
<accession>A0A3E2WYC2</accession>
<protein>
    <recommendedName>
        <fullName evidence="2">beta-mannosidase</fullName>
        <ecNumber evidence="2">3.2.1.25</ecNumber>
    </recommendedName>
</protein>
<dbReference type="Gene3D" id="2.60.120.260">
    <property type="entry name" value="Galactose-binding domain-like"/>
    <property type="match status" value="1"/>
</dbReference>
<proteinExistence type="predicted"/>
<feature type="domain" description="Beta-mannosidase-like galactose-binding" evidence="7">
    <location>
        <begin position="33"/>
        <end position="199"/>
    </location>
</feature>
<reference evidence="8 9" key="1">
    <citation type="submission" date="2018-08" db="EMBL/GenBank/DDBJ databases">
        <title>A genome reference for cultivated species of the human gut microbiota.</title>
        <authorList>
            <person name="Zou Y."/>
            <person name="Xue W."/>
            <person name="Luo G."/>
        </authorList>
    </citation>
    <scope>NUCLEOTIDE SEQUENCE [LARGE SCALE GENOMIC DNA]</scope>
    <source>
        <strain evidence="8 9">AF19-21</strain>
    </source>
</reference>
<sequence length="843" mass="96132">MKELALHTGWKLHEAPLRWGVSDIGRVMAFEDGWMDCALPCDVRMPLIESGVIKDPVLADYSRECEWISNRSWWFVREFDISELDIGDGPVELTLESLDTWAEIFLNGSHIGTHKSAHYPFTFDIKCYLRPGKNVLCIRLTTGLEKVTEEQLAELEWSICHEKDAGHPERGDHRRTWLRRPQYNAGWDFLPKAFSIGITGGAYVRCLSVAEIRSVDLETLEAGKDAHLRLRAEVEYFNPIGCADADLDIMLRMDGVLCAYARVDDILLTAGINWIDLDVDVQDAKLWWPAGSGAQPLYDVEVCLECCGSKTAYPKFQYGIRTIRLDISRQEDGRRGFGIVVNGVKIFCKGSNWVPNDPIYARVCDAKYEELIRAAHDANFNMLRIWGGGIYEREIFYRLCDRYGILIWHDFMLACGAFPDHDPDFVREMENEADYQTRRLRNHPSMCLWCGDNELHRYFWYISLLKKNPDRQFGLRISNYVSKKAVHANCSRIPYWNSSPFGGEFPDSEQVGDTHHWNCSMHPDMEKRIDPMAYDLINHAFVSEYGYFGAPSRVAIESYFDGQPVDRLSGIWDHHNNDFEKGTVYGGIVKHYMDNPQSLDLDGYILYSGMVQSLMYGYSLEALRFKPRCSGALFWMFNDSWGEVGWSVVDYCLQKKPSYYGVKRAFSHRKLILRQVDGKLVVTGCNDTPDQVDTMAEVGYISLDGRVRDTRIVPLTLLPYSRSHILETDFPEGDLERGVVAVIPESMEIAPERLFACETRCLDMPDGEPRVLCVEQDGGLHLTITSDVFLHGVYIEGVNDCSDNYFELLPGQVKTVSIAARLRLMGSEFCRTLSVGEGLCSNA</sequence>
<evidence type="ECO:0000256" key="5">
    <source>
        <dbReference type="ARBA" id="ARBA00023295"/>
    </source>
</evidence>
<dbReference type="AlphaFoldDB" id="A0A3E2WYC2"/>
<keyword evidence="3" id="KW-0378">Hydrolase</keyword>
<comment type="catalytic activity">
    <reaction evidence="1">
        <text>Hydrolysis of terminal, non-reducing beta-D-mannose residues in beta-D-mannosides.</text>
        <dbReference type="EC" id="3.2.1.25"/>
    </reaction>
</comment>
<evidence type="ECO:0000313" key="9">
    <source>
        <dbReference type="Proteomes" id="UP000261111"/>
    </source>
</evidence>
<dbReference type="GeneID" id="93336004"/>
<dbReference type="GO" id="GO:0004567">
    <property type="term" value="F:beta-mannosidase activity"/>
    <property type="evidence" value="ECO:0007669"/>
    <property type="project" value="UniProtKB-EC"/>
</dbReference>
<dbReference type="InterPro" id="IPR050887">
    <property type="entry name" value="Beta-mannosidase_GH2"/>
</dbReference>
<name>A0A3E2WYC2_9FIRM</name>
<dbReference type="EC" id="3.2.1.25" evidence="2"/>
<dbReference type="SUPFAM" id="SSF51445">
    <property type="entry name" value="(Trans)glycosidases"/>
    <property type="match status" value="1"/>
</dbReference>
<dbReference type="InterPro" id="IPR008979">
    <property type="entry name" value="Galactose-bd-like_sf"/>
</dbReference>
<dbReference type="EMBL" id="QVIA01000008">
    <property type="protein sequence ID" value="RGC32660.1"/>
    <property type="molecule type" value="Genomic_DNA"/>
</dbReference>
<keyword evidence="5" id="KW-0326">Glycosidase</keyword>
<evidence type="ECO:0000256" key="4">
    <source>
        <dbReference type="ARBA" id="ARBA00023180"/>
    </source>
</evidence>
<dbReference type="GO" id="GO:0006516">
    <property type="term" value="P:glycoprotein catabolic process"/>
    <property type="evidence" value="ECO:0007669"/>
    <property type="project" value="TreeGrafter"/>
</dbReference>
<dbReference type="PANTHER" id="PTHR43730:SF1">
    <property type="entry name" value="BETA-MANNOSIDASE"/>
    <property type="match status" value="1"/>
</dbReference>
<dbReference type="Gene3D" id="3.20.20.80">
    <property type="entry name" value="Glycosidases"/>
    <property type="match status" value="1"/>
</dbReference>
<dbReference type="InterPro" id="IPR036156">
    <property type="entry name" value="Beta-gal/glucu_dom_sf"/>
</dbReference>
<dbReference type="SUPFAM" id="SSF49785">
    <property type="entry name" value="Galactose-binding domain-like"/>
    <property type="match status" value="1"/>
</dbReference>
<dbReference type="InterPro" id="IPR054593">
    <property type="entry name" value="Beta-mannosidase-like_N2"/>
</dbReference>
<keyword evidence="4" id="KW-0325">Glycoprotein</keyword>
<dbReference type="InterPro" id="IPR013783">
    <property type="entry name" value="Ig-like_fold"/>
</dbReference>
<evidence type="ECO:0000313" key="8">
    <source>
        <dbReference type="EMBL" id="RGC32660.1"/>
    </source>
</evidence>
<dbReference type="SUPFAM" id="SSF49303">
    <property type="entry name" value="beta-Galactosidase/glucuronidase domain"/>
    <property type="match status" value="2"/>
</dbReference>
<dbReference type="Proteomes" id="UP000261111">
    <property type="component" value="Unassembled WGS sequence"/>
</dbReference>
<evidence type="ECO:0000259" key="7">
    <source>
        <dbReference type="Pfam" id="PF22666"/>
    </source>
</evidence>
<dbReference type="InterPro" id="IPR041625">
    <property type="entry name" value="Beta-mannosidase_Ig"/>
</dbReference>
<evidence type="ECO:0000256" key="3">
    <source>
        <dbReference type="ARBA" id="ARBA00022801"/>
    </source>
</evidence>
<dbReference type="RefSeq" id="WP_025655782.1">
    <property type="nucleotide sequence ID" value="NZ_QVIA01000008.1"/>
</dbReference>
<evidence type="ECO:0000259" key="6">
    <source>
        <dbReference type="Pfam" id="PF17753"/>
    </source>
</evidence>
<dbReference type="InterPro" id="IPR017853">
    <property type="entry name" value="GH"/>
</dbReference>
<dbReference type="Gene3D" id="2.60.40.10">
    <property type="entry name" value="Immunoglobulins"/>
    <property type="match status" value="2"/>
</dbReference>
<organism evidence="8 9">
    <name type="scientific">Hungatella hathewayi</name>
    <dbReference type="NCBI Taxonomy" id="154046"/>
    <lineage>
        <taxon>Bacteria</taxon>
        <taxon>Bacillati</taxon>
        <taxon>Bacillota</taxon>
        <taxon>Clostridia</taxon>
        <taxon>Lachnospirales</taxon>
        <taxon>Lachnospiraceae</taxon>
        <taxon>Hungatella</taxon>
    </lineage>
</organism>
<evidence type="ECO:0000256" key="1">
    <source>
        <dbReference type="ARBA" id="ARBA00000829"/>
    </source>
</evidence>
<dbReference type="Pfam" id="PF22666">
    <property type="entry name" value="Glyco_hydro_2_N2"/>
    <property type="match status" value="1"/>
</dbReference>
<feature type="domain" description="Beta-mannosidase Ig-fold" evidence="6">
    <location>
        <begin position="774"/>
        <end position="829"/>
    </location>
</feature>